<dbReference type="STRING" id="1203554.HMPREF1476_00443"/>
<dbReference type="InterPro" id="IPR000037">
    <property type="entry name" value="SsrA-bd_prot"/>
</dbReference>
<reference evidence="5 6" key="1">
    <citation type="submission" date="2013-04" db="EMBL/GenBank/DDBJ databases">
        <title>The Genome Sequence of Sutterella wadsworthensis HGA0223.</title>
        <authorList>
            <consortium name="The Broad Institute Genomics Platform"/>
            <person name="Earl A."/>
            <person name="Ward D."/>
            <person name="Feldgarden M."/>
            <person name="Gevers D."/>
            <person name="Schmidt T.M."/>
            <person name="Dover J."/>
            <person name="Dai D."/>
            <person name="Walker B."/>
            <person name="Young S."/>
            <person name="Zeng Q."/>
            <person name="Gargeya S."/>
            <person name="Fitzgerald M."/>
            <person name="Haas B."/>
            <person name="Abouelleil A."/>
            <person name="Allen A.W."/>
            <person name="Alvarado L."/>
            <person name="Arachchi H.M."/>
            <person name="Berlin A.M."/>
            <person name="Chapman S.B."/>
            <person name="Gainer-Dewar J."/>
            <person name="Goldberg J."/>
            <person name="Griggs A."/>
            <person name="Gujja S."/>
            <person name="Hansen M."/>
            <person name="Howarth C."/>
            <person name="Imamovic A."/>
            <person name="Ireland A."/>
            <person name="Larimer J."/>
            <person name="McCowan C."/>
            <person name="Murphy C."/>
            <person name="Pearson M."/>
            <person name="Poon T.W."/>
            <person name="Priest M."/>
            <person name="Roberts A."/>
            <person name="Saif S."/>
            <person name="Shea T."/>
            <person name="Sisk P."/>
            <person name="Sykes S."/>
            <person name="Wortman J."/>
            <person name="Nusbaum C."/>
            <person name="Birren B."/>
        </authorList>
    </citation>
    <scope>NUCLEOTIDE SEQUENCE [LARGE SCALE GENOMIC DNA]</scope>
    <source>
        <strain evidence="5 6">HGA0223</strain>
    </source>
</reference>
<evidence type="ECO:0000256" key="1">
    <source>
        <dbReference type="ARBA" id="ARBA00022490"/>
    </source>
</evidence>
<dbReference type="PATRIC" id="fig|1203554.3.peg.429"/>
<feature type="compositionally biased region" description="Basic and acidic residues" evidence="4">
    <location>
        <begin position="140"/>
        <end position="160"/>
    </location>
</feature>
<dbReference type="EMBL" id="ATCF01000005">
    <property type="protein sequence ID" value="EPE01133.1"/>
    <property type="molecule type" value="Genomic_DNA"/>
</dbReference>
<keyword evidence="6" id="KW-1185">Reference proteome</keyword>
<dbReference type="GO" id="GO:0070930">
    <property type="term" value="P:trans-translation-dependent protein tagging"/>
    <property type="evidence" value="ECO:0007669"/>
    <property type="project" value="TreeGrafter"/>
</dbReference>
<dbReference type="Gene3D" id="2.40.280.10">
    <property type="match status" value="1"/>
</dbReference>
<dbReference type="InterPro" id="IPR020081">
    <property type="entry name" value="SsrA-bd_prot_CS"/>
</dbReference>
<dbReference type="HAMAP" id="MF_00023">
    <property type="entry name" value="SmpB"/>
    <property type="match status" value="1"/>
</dbReference>
<dbReference type="GeneID" id="64061715"/>
<dbReference type="SUPFAM" id="SSF74982">
    <property type="entry name" value="Small protein B (SmpB)"/>
    <property type="match status" value="1"/>
</dbReference>
<dbReference type="GO" id="GO:0005829">
    <property type="term" value="C:cytosol"/>
    <property type="evidence" value="ECO:0007669"/>
    <property type="project" value="TreeGrafter"/>
</dbReference>
<dbReference type="HOGENOM" id="CLU_108953_3_0_4"/>
<dbReference type="GO" id="GO:0070929">
    <property type="term" value="P:trans-translation"/>
    <property type="evidence" value="ECO:0007669"/>
    <property type="project" value="UniProtKB-UniRule"/>
</dbReference>
<dbReference type="InterPro" id="IPR023620">
    <property type="entry name" value="SmpB"/>
</dbReference>
<dbReference type="CDD" id="cd09294">
    <property type="entry name" value="SmpB"/>
    <property type="match status" value="1"/>
</dbReference>
<comment type="function">
    <text evidence="3">Required for rescue of stalled ribosomes mediated by trans-translation. Binds to transfer-messenger RNA (tmRNA), required for stable association of tmRNA with ribosomes. tmRNA and SmpB together mimic tRNA shape, replacing the anticodon stem-loop with SmpB. tmRNA is encoded by the ssrA gene; the 2 termini fold to resemble tRNA(Ala) and it encodes a 'tag peptide', a short internal open reading frame. During trans-translation Ala-aminoacylated tmRNA acts like a tRNA, entering the A-site of stalled ribosomes, displacing the stalled mRNA. The ribosome then switches to translate the ORF on the tmRNA; the nascent peptide is terminated with the 'tag peptide' encoded by the tmRNA and targeted for degradation. The ribosome is freed to recommence translation, which seems to be the essential function of trans-translation.</text>
</comment>
<keyword evidence="1 3" id="KW-0963">Cytoplasm</keyword>
<feature type="region of interest" description="Disordered" evidence="4">
    <location>
        <begin position="140"/>
        <end position="169"/>
    </location>
</feature>
<organism evidence="5 6">
    <name type="scientific">Sutterella wadsworthensis HGA0223</name>
    <dbReference type="NCBI Taxonomy" id="1203554"/>
    <lineage>
        <taxon>Bacteria</taxon>
        <taxon>Pseudomonadati</taxon>
        <taxon>Pseudomonadota</taxon>
        <taxon>Betaproteobacteria</taxon>
        <taxon>Burkholderiales</taxon>
        <taxon>Sutterellaceae</taxon>
        <taxon>Sutterella</taxon>
    </lineage>
</organism>
<dbReference type="RefSeq" id="WP_005431074.1">
    <property type="nucleotide sequence ID" value="NZ_KE150480.1"/>
</dbReference>
<protein>
    <recommendedName>
        <fullName evidence="3">SsrA-binding protein</fullName>
    </recommendedName>
    <alternativeName>
        <fullName evidence="3">Small protein B</fullName>
    </alternativeName>
</protein>
<name>S3C4E5_9BURK</name>
<comment type="similarity">
    <text evidence="3">Belongs to the SmpB family.</text>
</comment>
<accession>S3C4E5</accession>
<dbReference type="NCBIfam" id="NF003843">
    <property type="entry name" value="PRK05422.1"/>
    <property type="match status" value="1"/>
</dbReference>
<dbReference type="GO" id="GO:0003723">
    <property type="term" value="F:RNA binding"/>
    <property type="evidence" value="ECO:0007669"/>
    <property type="project" value="UniProtKB-UniRule"/>
</dbReference>
<dbReference type="NCBIfam" id="TIGR00086">
    <property type="entry name" value="smpB"/>
    <property type="match status" value="1"/>
</dbReference>
<dbReference type="PANTHER" id="PTHR30308:SF2">
    <property type="entry name" value="SSRA-BINDING PROTEIN"/>
    <property type="match status" value="1"/>
</dbReference>
<evidence type="ECO:0000256" key="2">
    <source>
        <dbReference type="ARBA" id="ARBA00022884"/>
    </source>
</evidence>
<evidence type="ECO:0000256" key="4">
    <source>
        <dbReference type="SAM" id="MobiDB-lite"/>
    </source>
</evidence>
<dbReference type="Proteomes" id="UP000014400">
    <property type="component" value="Unassembled WGS sequence"/>
</dbReference>
<evidence type="ECO:0000313" key="6">
    <source>
        <dbReference type="Proteomes" id="UP000014400"/>
    </source>
</evidence>
<dbReference type="AlphaFoldDB" id="S3C4E5"/>
<gene>
    <name evidence="3" type="primary">smpB</name>
    <name evidence="5" type="ORF">HMPREF1476_00443</name>
</gene>
<proteinExistence type="inferred from homology"/>
<evidence type="ECO:0000313" key="5">
    <source>
        <dbReference type="EMBL" id="EPE01133.1"/>
    </source>
</evidence>
<dbReference type="eggNOG" id="COG0691">
    <property type="taxonomic scope" value="Bacteria"/>
</dbReference>
<keyword evidence="2 3" id="KW-0694">RNA-binding</keyword>
<sequence length="169" mass="19880">MAANSNKKTTKNTQPRILNKRATYDYAIEERYEAGLVLHGWEVKSVRAGRAQINLAHIYIRDGELFLCNAHMNPADQACTHETLETNRTRKLLMHRREIMKLIGRVERQSYTLVPLNLHFKNGRVKVDLALARGKREYEKRDDESKKEWKREQERIMKKDARGRHILNG</sequence>
<comment type="caution">
    <text evidence="5">The sequence shown here is derived from an EMBL/GenBank/DDBJ whole genome shotgun (WGS) entry which is preliminary data.</text>
</comment>
<dbReference type="Pfam" id="PF01668">
    <property type="entry name" value="SmpB"/>
    <property type="match status" value="1"/>
</dbReference>
<comment type="subcellular location">
    <subcellularLocation>
        <location evidence="3">Cytoplasm</location>
    </subcellularLocation>
    <text evidence="3">The tmRNA-SmpB complex associates with stalled 70S ribosomes.</text>
</comment>
<dbReference type="PROSITE" id="PS01317">
    <property type="entry name" value="SSRP"/>
    <property type="match status" value="1"/>
</dbReference>
<dbReference type="PANTHER" id="PTHR30308">
    <property type="entry name" value="TMRNA-BINDING COMPONENT OF TRANS-TRANSLATION TAGGING COMPLEX"/>
    <property type="match status" value="1"/>
</dbReference>
<evidence type="ECO:0000256" key="3">
    <source>
        <dbReference type="HAMAP-Rule" id="MF_00023"/>
    </source>
</evidence>